<dbReference type="KEGG" id="afx:JZ786_02120"/>
<reference evidence="1 2" key="1">
    <citation type="submission" date="2021-02" db="EMBL/GenBank/DDBJ databases">
        <title>Alicyclobacillus curvatus sp. nov. and Alicyclobacillus mengziensis sp. nov., two acidophilic bacteria isolated from acid mine drainage.</title>
        <authorList>
            <person name="Huang Y."/>
        </authorList>
    </citation>
    <scope>NUCLEOTIDE SEQUENCE [LARGE SCALE GENOMIC DNA]</scope>
    <source>
        <strain evidence="1 2">S30H14</strain>
    </source>
</reference>
<protein>
    <submittedName>
        <fullName evidence="1">Thiol-disulfide oxidoreductase DCC family protein</fullName>
    </submittedName>
</protein>
<dbReference type="EMBL" id="CP071182">
    <property type="protein sequence ID" value="QSO49635.1"/>
    <property type="molecule type" value="Genomic_DNA"/>
</dbReference>
<dbReference type="PANTHER" id="PTHR33639:SF2">
    <property type="entry name" value="DUF393 DOMAIN-CONTAINING PROTEIN"/>
    <property type="match status" value="1"/>
</dbReference>
<dbReference type="AlphaFoldDB" id="A0A9X7W3I1"/>
<sequence length="176" mass="19798">MSNDGHAHPVLLFDGICNLCNWAVEFTIARDAGGYIRFASLQSKTAQQLLSHYTPATEKGLAADFGARFNADLNAELMDDSPLNTFQSVVLLEGGEIYTESTAALRLLRYLRMPWPLFSVFQMIPRPARDAMYRFIAKHRYHWFGKREACMVPSPDVAIRFLDMEENTGTSAKSKG</sequence>
<dbReference type="Pfam" id="PF04134">
    <property type="entry name" value="DCC1-like"/>
    <property type="match status" value="1"/>
</dbReference>
<gene>
    <name evidence="1" type="ORF">JZ786_02120</name>
</gene>
<dbReference type="Proteomes" id="UP000663505">
    <property type="component" value="Chromosome"/>
</dbReference>
<dbReference type="InterPro" id="IPR007263">
    <property type="entry name" value="DCC1-like"/>
</dbReference>
<dbReference type="PANTHER" id="PTHR33639">
    <property type="entry name" value="THIOL-DISULFIDE OXIDOREDUCTASE DCC"/>
    <property type="match status" value="1"/>
</dbReference>
<dbReference type="GO" id="GO:0015035">
    <property type="term" value="F:protein-disulfide reductase activity"/>
    <property type="evidence" value="ECO:0007669"/>
    <property type="project" value="InterPro"/>
</dbReference>
<keyword evidence="2" id="KW-1185">Reference proteome</keyword>
<proteinExistence type="predicted"/>
<name>A0A9X7W3I1_9BACL</name>
<accession>A0A9X7W3I1</accession>
<dbReference type="RefSeq" id="WP_206658943.1">
    <property type="nucleotide sequence ID" value="NZ_CP071182.1"/>
</dbReference>
<organism evidence="1 2">
    <name type="scientific">Alicyclobacillus mengziensis</name>
    <dbReference type="NCBI Taxonomy" id="2931921"/>
    <lineage>
        <taxon>Bacteria</taxon>
        <taxon>Bacillati</taxon>
        <taxon>Bacillota</taxon>
        <taxon>Bacilli</taxon>
        <taxon>Bacillales</taxon>
        <taxon>Alicyclobacillaceae</taxon>
        <taxon>Alicyclobacillus</taxon>
    </lineage>
</organism>
<dbReference type="InterPro" id="IPR052927">
    <property type="entry name" value="DCC_oxidoreductase"/>
</dbReference>
<evidence type="ECO:0000313" key="2">
    <source>
        <dbReference type="Proteomes" id="UP000663505"/>
    </source>
</evidence>
<evidence type="ECO:0000313" key="1">
    <source>
        <dbReference type="EMBL" id="QSO49635.1"/>
    </source>
</evidence>